<protein>
    <submittedName>
        <fullName evidence="6">LysR family transcriptional regulator</fullName>
    </submittedName>
</protein>
<gene>
    <name evidence="6" type="ORF">F0357_07830</name>
</gene>
<dbReference type="PROSITE" id="PS50931">
    <property type="entry name" value="HTH_LYSR"/>
    <property type="match status" value="1"/>
</dbReference>
<dbReference type="Pfam" id="PF03466">
    <property type="entry name" value="LysR_substrate"/>
    <property type="match status" value="1"/>
</dbReference>
<dbReference type="CDD" id="cd05466">
    <property type="entry name" value="PBP2_LTTR_substrate"/>
    <property type="match status" value="1"/>
</dbReference>
<evidence type="ECO:0000313" key="7">
    <source>
        <dbReference type="Proteomes" id="UP000332515"/>
    </source>
</evidence>
<evidence type="ECO:0000256" key="2">
    <source>
        <dbReference type="ARBA" id="ARBA00023015"/>
    </source>
</evidence>
<dbReference type="PANTHER" id="PTHR30346">
    <property type="entry name" value="TRANSCRIPTIONAL DUAL REGULATOR HCAR-RELATED"/>
    <property type="match status" value="1"/>
</dbReference>
<dbReference type="GO" id="GO:0003700">
    <property type="term" value="F:DNA-binding transcription factor activity"/>
    <property type="evidence" value="ECO:0007669"/>
    <property type="project" value="InterPro"/>
</dbReference>
<keyword evidence="4" id="KW-0804">Transcription</keyword>
<organism evidence="6 7">
    <name type="scientific">Segnochrobactrum spirostomi</name>
    <dbReference type="NCBI Taxonomy" id="2608987"/>
    <lineage>
        <taxon>Bacteria</taxon>
        <taxon>Pseudomonadati</taxon>
        <taxon>Pseudomonadota</taxon>
        <taxon>Alphaproteobacteria</taxon>
        <taxon>Hyphomicrobiales</taxon>
        <taxon>Segnochrobactraceae</taxon>
        <taxon>Segnochrobactrum</taxon>
    </lineage>
</organism>
<sequence>MPVTLSHLRAVEALARTGQFSRAAQLLGLSQPTISTQVQAFEAMSAVRVFIRDGHSVRIAPGAEALIGKIRIALRAVEEIERDISDTQQAGGGRISIGFSAHRLIMPVLSAFVGRFPHMQVVTRGGPSMELADAVHKGELDVAAISQVGDDPRFANHLLRRCRVIIYGQKGHPLLAKGSLSIGDLDNQNMILWNRASGTRTVVERLSHQAGITLRAVLEVATLDVAYAAAASGLGLAVAIQGEVLPDDDIDIAVVEDDGAEIGHYLVAQPETVHYAAIAAFLDIAKSLTGESAGRVPR</sequence>
<dbReference type="SUPFAM" id="SSF53850">
    <property type="entry name" value="Periplasmic binding protein-like II"/>
    <property type="match status" value="1"/>
</dbReference>
<dbReference type="InterPro" id="IPR036388">
    <property type="entry name" value="WH-like_DNA-bd_sf"/>
</dbReference>
<dbReference type="SUPFAM" id="SSF46785">
    <property type="entry name" value="Winged helix' DNA-binding domain"/>
    <property type="match status" value="1"/>
</dbReference>
<evidence type="ECO:0000256" key="1">
    <source>
        <dbReference type="ARBA" id="ARBA00009437"/>
    </source>
</evidence>
<dbReference type="EMBL" id="VWNA01000001">
    <property type="protein sequence ID" value="MQT12569.1"/>
    <property type="molecule type" value="Genomic_DNA"/>
</dbReference>
<dbReference type="InterPro" id="IPR036390">
    <property type="entry name" value="WH_DNA-bd_sf"/>
</dbReference>
<keyword evidence="3" id="KW-0238">DNA-binding</keyword>
<dbReference type="GO" id="GO:0032993">
    <property type="term" value="C:protein-DNA complex"/>
    <property type="evidence" value="ECO:0007669"/>
    <property type="project" value="TreeGrafter"/>
</dbReference>
<dbReference type="Proteomes" id="UP000332515">
    <property type="component" value="Unassembled WGS sequence"/>
</dbReference>
<evidence type="ECO:0000313" key="6">
    <source>
        <dbReference type="EMBL" id="MQT12569.1"/>
    </source>
</evidence>
<dbReference type="Gene3D" id="3.40.190.290">
    <property type="match status" value="1"/>
</dbReference>
<name>A0A6A7Y4D6_9HYPH</name>
<dbReference type="RefSeq" id="WP_153479818.1">
    <property type="nucleotide sequence ID" value="NZ_VWNA01000001.1"/>
</dbReference>
<keyword evidence="7" id="KW-1185">Reference proteome</keyword>
<evidence type="ECO:0000256" key="3">
    <source>
        <dbReference type="ARBA" id="ARBA00023125"/>
    </source>
</evidence>
<feature type="domain" description="HTH lysR-type" evidence="5">
    <location>
        <begin position="3"/>
        <end position="60"/>
    </location>
</feature>
<dbReference type="AlphaFoldDB" id="A0A6A7Y4D6"/>
<dbReference type="GO" id="GO:0003677">
    <property type="term" value="F:DNA binding"/>
    <property type="evidence" value="ECO:0007669"/>
    <property type="project" value="UniProtKB-KW"/>
</dbReference>
<dbReference type="InterPro" id="IPR000847">
    <property type="entry name" value="LysR_HTH_N"/>
</dbReference>
<dbReference type="InterPro" id="IPR005119">
    <property type="entry name" value="LysR_subst-bd"/>
</dbReference>
<dbReference type="Pfam" id="PF00126">
    <property type="entry name" value="HTH_1"/>
    <property type="match status" value="1"/>
</dbReference>
<comment type="similarity">
    <text evidence="1">Belongs to the LysR transcriptional regulatory family.</text>
</comment>
<accession>A0A6A7Y4D6</accession>
<keyword evidence="2" id="KW-0805">Transcription regulation</keyword>
<comment type="caution">
    <text evidence="6">The sequence shown here is derived from an EMBL/GenBank/DDBJ whole genome shotgun (WGS) entry which is preliminary data.</text>
</comment>
<dbReference type="Gene3D" id="1.10.10.10">
    <property type="entry name" value="Winged helix-like DNA-binding domain superfamily/Winged helix DNA-binding domain"/>
    <property type="match status" value="1"/>
</dbReference>
<dbReference type="PANTHER" id="PTHR30346:SF29">
    <property type="entry name" value="LYSR SUBSTRATE-BINDING"/>
    <property type="match status" value="1"/>
</dbReference>
<reference evidence="6 7" key="1">
    <citation type="submission" date="2019-09" db="EMBL/GenBank/DDBJ databases">
        <title>Segnochrobactrum spirostomi gen. nov., sp. nov., isolated from the ciliate Spirostomum cf. yagiui and description of a novel family, Segnochrobactraceae fam. nov. within the order Rhizobiales of the class Alphaproteobacteria.</title>
        <authorList>
            <person name="Akter S."/>
            <person name="Shazib S.U.A."/>
            <person name="Shin M.K."/>
        </authorList>
    </citation>
    <scope>NUCLEOTIDE SEQUENCE [LARGE SCALE GENOMIC DNA]</scope>
    <source>
        <strain evidence="6 7">Sp-1</strain>
    </source>
</reference>
<evidence type="ECO:0000256" key="4">
    <source>
        <dbReference type="ARBA" id="ARBA00023163"/>
    </source>
</evidence>
<proteinExistence type="inferred from homology"/>
<evidence type="ECO:0000259" key="5">
    <source>
        <dbReference type="PROSITE" id="PS50931"/>
    </source>
</evidence>